<dbReference type="Pfam" id="PF08241">
    <property type="entry name" value="Methyltransf_11"/>
    <property type="match status" value="1"/>
</dbReference>
<keyword evidence="2" id="KW-0489">Methyltransferase</keyword>
<dbReference type="STRING" id="1791.GCA_001049355_00360"/>
<dbReference type="GO" id="GO:0032259">
    <property type="term" value="P:methylation"/>
    <property type="evidence" value="ECO:0007669"/>
    <property type="project" value="UniProtKB-KW"/>
</dbReference>
<gene>
    <name evidence="2" type="primary">ubiE_3</name>
    <name evidence="2" type="ORF">NCTC10437_01407</name>
</gene>
<organism evidence="2 3">
    <name type="scientific">Mycolicibacterium aurum</name>
    <name type="common">Mycobacterium aurum</name>
    <dbReference type="NCBI Taxonomy" id="1791"/>
    <lineage>
        <taxon>Bacteria</taxon>
        <taxon>Bacillati</taxon>
        <taxon>Actinomycetota</taxon>
        <taxon>Actinomycetes</taxon>
        <taxon>Mycobacteriales</taxon>
        <taxon>Mycobacteriaceae</taxon>
        <taxon>Mycolicibacterium</taxon>
    </lineage>
</organism>
<proteinExistence type="predicted"/>
<dbReference type="Gene3D" id="3.40.50.150">
    <property type="entry name" value="Vaccinia Virus protein VP39"/>
    <property type="match status" value="1"/>
</dbReference>
<dbReference type="SUPFAM" id="SSF53335">
    <property type="entry name" value="S-adenosyl-L-methionine-dependent methyltransferases"/>
    <property type="match status" value="1"/>
</dbReference>
<accession>A0A448IJ88</accession>
<sequence>MTPDKRIYLTEQFGNTYRWLRGRFNHVTGSEFLSPGKASGAQHLGINHQDLHALSYPTASFDYVLSFDVLEHVPDYLAAFSEIARVLAPSGKLVMTVPFITSQYDTVVRASMNSRGQIEHFLPIEVHGNPTDPINGALCYRNFGWDVLDRLTDCGFVEARVHVYHNRDLGYLGGTQTLISATKAGQ</sequence>
<dbReference type="InterPro" id="IPR013216">
    <property type="entry name" value="Methyltransf_11"/>
</dbReference>
<protein>
    <submittedName>
        <fullName evidence="2">Type 11 methyltransferase</fullName>
        <ecNumber evidence="2">2.1.1.163</ecNumber>
    </submittedName>
</protein>
<dbReference type="GO" id="GO:0008757">
    <property type="term" value="F:S-adenosylmethionine-dependent methyltransferase activity"/>
    <property type="evidence" value="ECO:0007669"/>
    <property type="project" value="InterPro"/>
</dbReference>
<keyword evidence="3" id="KW-1185">Reference proteome</keyword>
<name>A0A448IJ88_MYCAU</name>
<dbReference type="Proteomes" id="UP000279306">
    <property type="component" value="Chromosome"/>
</dbReference>
<dbReference type="CDD" id="cd02440">
    <property type="entry name" value="AdoMet_MTases"/>
    <property type="match status" value="1"/>
</dbReference>
<dbReference type="AlphaFoldDB" id="A0A448IJ88"/>
<keyword evidence="2" id="KW-0808">Transferase</keyword>
<dbReference type="EMBL" id="LR134356">
    <property type="protein sequence ID" value="VEG52334.1"/>
    <property type="molecule type" value="Genomic_DNA"/>
</dbReference>
<evidence type="ECO:0000313" key="3">
    <source>
        <dbReference type="Proteomes" id="UP000279306"/>
    </source>
</evidence>
<feature type="domain" description="Methyltransferase type 11" evidence="1">
    <location>
        <begin position="14"/>
        <end position="95"/>
    </location>
</feature>
<dbReference type="EC" id="2.1.1.163" evidence="2"/>
<evidence type="ECO:0000259" key="1">
    <source>
        <dbReference type="Pfam" id="PF08241"/>
    </source>
</evidence>
<evidence type="ECO:0000313" key="2">
    <source>
        <dbReference type="EMBL" id="VEG52334.1"/>
    </source>
</evidence>
<dbReference type="KEGG" id="mauu:NCTC10437_01407"/>
<reference evidence="2 3" key="1">
    <citation type="submission" date="2018-12" db="EMBL/GenBank/DDBJ databases">
        <authorList>
            <consortium name="Pathogen Informatics"/>
        </authorList>
    </citation>
    <scope>NUCLEOTIDE SEQUENCE [LARGE SCALE GENOMIC DNA]</scope>
    <source>
        <strain evidence="2 3">NCTC10437</strain>
    </source>
</reference>
<dbReference type="GO" id="GO:0043770">
    <property type="term" value="F:demethylmenaquinone methyltransferase activity"/>
    <property type="evidence" value="ECO:0007669"/>
    <property type="project" value="UniProtKB-EC"/>
</dbReference>
<dbReference type="InterPro" id="IPR029063">
    <property type="entry name" value="SAM-dependent_MTases_sf"/>
</dbReference>